<dbReference type="Proteomes" id="UP000595205">
    <property type="component" value="Chromosome"/>
</dbReference>
<dbReference type="SUPFAM" id="SSF53041">
    <property type="entry name" value="Resolvase-like"/>
    <property type="match status" value="1"/>
</dbReference>
<keyword evidence="1" id="KW-0238">DNA-binding</keyword>
<evidence type="ECO:0000259" key="3">
    <source>
        <dbReference type="PROSITE" id="PS51736"/>
    </source>
</evidence>
<evidence type="ECO:0000256" key="2">
    <source>
        <dbReference type="ARBA" id="ARBA00023172"/>
    </source>
</evidence>
<dbReference type="AlphaFoldDB" id="A0A7R7RMQ7"/>
<dbReference type="Pfam" id="PF00239">
    <property type="entry name" value="Resolvase"/>
    <property type="match status" value="1"/>
</dbReference>
<dbReference type="GO" id="GO:0003677">
    <property type="term" value="F:DNA binding"/>
    <property type="evidence" value="ECO:0007669"/>
    <property type="project" value="UniProtKB-KW"/>
</dbReference>
<dbReference type="PROSITE" id="PS51736">
    <property type="entry name" value="RECOMBINASES_3"/>
    <property type="match status" value="1"/>
</dbReference>
<dbReference type="PANTHER" id="PTHR30461:SF2">
    <property type="entry name" value="SERINE RECOMBINASE PINE-RELATED"/>
    <property type="match status" value="1"/>
</dbReference>
<dbReference type="InterPro" id="IPR036162">
    <property type="entry name" value="Resolvase-like_N_sf"/>
</dbReference>
<organism evidence="4 5">
    <name type="scientific">Mycobacterium intracellulare</name>
    <dbReference type="NCBI Taxonomy" id="1767"/>
    <lineage>
        <taxon>Bacteria</taxon>
        <taxon>Bacillati</taxon>
        <taxon>Actinomycetota</taxon>
        <taxon>Actinomycetes</taxon>
        <taxon>Mycobacteriales</taxon>
        <taxon>Mycobacteriaceae</taxon>
        <taxon>Mycobacterium</taxon>
        <taxon>Mycobacterium avium complex (MAC)</taxon>
    </lineage>
</organism>
<sequence>MPTKSDTREVMQPLMFGYTRVSTDEQADRRNGLEAQRETIDSEATRRSWTVEHFADEGVSGKTIGPKLTEVLQLLASGQADGLVVAKLDRLSRSIVNAANIIEAAQAQGWSLVILDLGVDLTTAAGRMMAMNLVNFAQYERELISERTKAALAAKKRRGERIGRPRVASPSVVRRIVQDRDAGCTYDAIASALTAEKVLSPLGNPAWQPSTVRRIYASATVSQVSA</sequence>
<feature type="domain" description="Resolvase/invertase-type recombinase catalytic" evidence="3">
    <location>
        <begin position="14"/>
        <end position="159"/>
    </location>
</feature>
<dbReference type="PANTHER" id="PTHR30461">
    <property type="entry name" value="DNA-INVERTASE FROM LAMBDOID PROPHAGE"/>
    <property type="match status" value="1"/>
</dbReference>
<dbReference type="GO" id="GO:0000150">
    <property type="term" value="F:DNA strand exchange activity"/>
    <property type="evidence" value="ECO:0007669"/>
    <property type="project" value="InterPro"/>
</dbReference>
<dbReference type="EMBL" id="AP024255">
    <property type="protein sequence ID" value="BCO98311.1"/>
    <property type="molecule type" value="Genomic_DNA"/>
</dbReference>
<keyword evidence="2" id="KW-0233">DNA recombination</keyword>
<dbReference type="RefSeq" id="WP_236590666.1">
    <property type="nucleotide sequence ID" value="NZ_BNTE01000040.1"/>
</dbReference>
<name>A0A7R7RMQ7_MYCIT</name>
<gene>
    <name evidence="4" type="ORF">MINTM018_10810</name>
</gene>
<reference evidence="4 5" key="1">
    <citation type="submission" date="2020-12" db="EMBL/GenBank/DDBJ databases">
        <title>Genome sequence of clinical Mycobacterium intracellulare strains.</title>
        <authorList>
            <person name="Tateishi Y."/>
            <person name="Matsumoto S."/>
            <person name="Fukushima Y."/>
            <person name="Nakajima C."/>
            <person name="Suzuki Y."/>
        </authorList>
    </citation>
    <scope>NUCLEOTIDE SEQUENCE [LARGE SCALE GENOMIC DNA]</scope>
    <source>
        <strain evidence="4 5">M018</strain>
    </source>
</reference>
<evidence type="ECO:0000313" key="5">
    <source>
        <dbReference type="Proteomes" id="UP000595205"/>
    </source>
</evidence>
<evidence type="ECO:0000256" key="1">
    <source>
        <dbReference type="ARBA" id="ARBA00023125"/>
    </source>
</evidence>
<accession>A0A7R7RMQ7</accession>
<evidence type="ECO:0000313" key="4">
    <source>
        <dbReference type="EMBL" id="BCO98311.1"/>
    </source>
</evidence>
<protein>
    <submittedName>
        <fullName evidence="4">Resolvase</fullName>
    </submittedName>
</protein>
<dbReference type="SMART" id="SM00857">
    <property type="entry name" value="Resolvase"/>
    <property type="match status" value="1"/>
</dbReference>
<dbReference type="Gene3D" id="3.40.50.1390">
    <property type="entry name" value="Resolvase, N-terminal catalytic domain"/>
    <property type="match status" value="1"/>
</dbReference>
<proteinExistence type="predicted"/>
<dbReference type="InterPro" id="IPR006119">
    <property type="entry name" value="Resolv_N"/>
</dbReference>
<dbReference type="CDD" id="cd00338">
    <property type="entry name" value="Ser_Recombinase"/>
    <property type="match status" value="1"/>
</dbReference>
<dbReference type="InterPro" id="IPR050639">
    <property type="entry name" value="SSR_resolvase"/>
</dbReference>